<comment type="caution">
    <text evidence="2">The sequence shown here is derived from an EMBL/GenBank/DDBJ whole genome shotgun (WGS) entry which is preliminary data.</text>
</comment>
<reference evidence="2 3" key="1">
    <citation type="journal article" date="2024" name="G3 (Bethesda)">
        <title>Genome assembly of Hibiscus sabdariffa L. provides insights into metabolisms of medicinal natural products.</title>
        <authorList>
            <person name="Kim T."/>
        </authorList>
    </citation>
    <scope>NUCLEOTIDE SEQUENCE [LARGE SCALE GENOMIC DNA]</scope>
    <source>
        <strain evidence="2">TK-2024</strain>
        <tissue evidence="2">Old leaves</tissue>
    </source>
</reference>
<feature type="compositionally biased region" description="Basic and acidic residues" evidence="1">
    <location>
        <begin position="1"/>
        <end position="10"/>
    </location>
</feature>
<gene>
    <name evidence="2" type="ORF">V6N11_028759</name>
</gene>
<feature type="region of interest" description="Disordered" evidence="1">
    <location>
        <begin position="337"/>
        <end position="369"/>
    </location>
</feature>
<keyword evidence="3" id="KW-1185">Reference proteome</keyword>
<dbReference type="Proteomes" id="UP001396334">
    <property type="component" value="Unassembled WGS sequence"/>
</dbReference>
<evidence type="ECO:0000313" key="2">
    <source>
        <dbReference type="EMBL" id="KAK8990799.1"/>
    </source>
</evidence>
<evidence type="ECO:0000256" key="1">
    <source>
        <dbReference type="SAM" id="MobiDB-lite"/>
    </source>
</evidence>
<accession>A0ABR2PRB9</accession>
<dbReference type="EMBL" id="JBBPBN010000053">
    <property type="protein sequence ID" value="KAK8990799.1"/>
    <property type="molecule type" value="Genomic_DNA"/>
</dbReference>
<sequence>MEACSSEKMKGITHGAYKPHADSGEVAEIRKADNNVKINKKRKDYNEDEDEDLDQLQNNKGIRHIGELLTANSTVVFPVSGSLIDSRIAGFSNNSFLSVTSNSLMLEGSSQQANFHASNWRDCVSAVCFQNGNTLSNFASIDLVSSQLRDSKADLQGQAAPVNCNAGPMIRSVAQEWNAPRKDAPYQSHLMSISVNYFNPVHGMYSDPVQYRNTVGLNSRPVRMLNSHLIQNMPFTKDLVLTGFFSLCDLGGFLGVICTLQYKNSVLKKMLHDSVSKLANLQGRRILPPRKRAKTERRVVNPEDSENHRFRTHLLIPYVSPSEETSLCSMDIEFENRGTKRKHGDESEDEDGESNLSSMDVDEHGDLTL</sequence>
<evidence type="ECO:0000313" key="3">
    <source>
        <dbReference type="Proteomes" id="UP001396334"/>
    </source>
</evidence>
<proteinExistence type="predicted"/>
<protein>
    <submittedName>
        <fullName evidence="2">Uncharacterized protein</fullName>
    </submittedName>
</protein>
<feature type="region of interest" description="Disordered" evidence="1">
    <location>
        <begin position="1"/>
        <end position="33"/>
    </location>
</feature>
<name>A0ABR2PRB9_9ROSI</name>
<feature type="compositionally biased region" description="Basic and acidic residues" evidence="1">
    <location>
        <begin position="19"/>
        <end position="33"/>
    </location>
</feature>
<organism evidence="2 3">
    <name type="scientific">Hibiscus sabdariffa</name>
    <name type="common">roselle</name>
    <dbReference type="NCBI Taxonomy" id="183260"/>
    <lineage>
        <taxon>Eukaryota</taxon>
        <taxon>Viridiplantae</taxon>
        <taxon>Streptophyta</taxon>
        <taxon>Embryophyta</taxon>
        <taxon>Tracheophyta</taxon>
        <taxon>Spermatophyta</taxon>
        <taxon>Magnoliopsida</taxon>
        <taxon>eudicotyledons</taxon>
        <taxon>Gunneridae</taxon>
        <taxon>Pentapetalae</taxon>
        <taxon>rosids</taxon>
        <taxon>malvids</taxon>
        <taxon>Malvales</taxon>
        <taxon>Malvaceae</taxon>
        <taxon>Malvoideae</taxon>
        <taxon>Hibiscus</taxon>
    </lineage>
</organism>